<comment type="caution">
    <text evidence="1">The sequence shown here is derived from an EMBL/GenBank/DDBJ whole genome shotgun (WGS) entry which is preliminary data.</text>
</comment>
<reference evidence="1" key="1">
    <citation type="submission" date="2023-08" db="EMBL/GenBank/DDBJ databases">
        <title>Chromosome-level Genome Assembly of mud carp (Cirrhinus molitorella).</title>
        <authorList>
            <person name="Liu H."/>
        </authorList>
    </citation>
    <scope>NUCLEOTIDE SEQUENCE</scope>
    <source>
        <strain evidence="1">Prfri</strain>
        <tissue evidence="1">Muscle</tissue>
    </source>
</reference>
<dbReference type="EMBL" id="JAUYZG010000022">
    <property type="protein sequence ID" value="KAK2872531.1"/>
    <property type="molecule type" value="Genomic_DNA"/>
</dbReference>
<accession>A0AA88P7S9</accession>
<protein>
    <submittedName>
        <fullName evidence="1">Uncharacterized protein</fullName>
    </submittedName>
</protein>
<gene>
    <name evidence="1" type="ORF">Q8A67_022428</name>
</gene>
<evidence type="ECO:0000313" key="1">
    <source>
        <dbReference type="EMBL" id="KAK2872531.1"/>
    </source>
</evidence>
<dbReference type="AlphaFoldDB" id="A0AA88P7S9"/>
<keyword evidence="2" id="KW-1185">Reference proteome</keyword>
<sequence length="93" mass="10274">MASPFLGLRSASFISLQPFLSFCYRPIKHSLLPSPCSLPSLAREICLTMGGSAQAFKLSLQHIIIITEDGGEEIREKRRTGEKRGGRARREGV</sequence>
<dbReference type="Proteomes" id="UP001187343">
    <property type="component" value="Unassembled WGS sequence"/>
</dbReference>
<organism evidence="1 2">
    <name type="scientific">Cirrhinus molitorella</name>
    <name type="common">mud carp</name>
    <dbReference type="NCBI Taxonomy" id="172907"/>
    <lineage>
        <taxon>Eukaryota</taxon>
        <taxon>Metazoa</taxon>
        <taxon>Chordata</taxon>
        <taxon>Craniata</taxon>
        <taxon>Vertebrata</taxon>
        <taxon>Euteleostomi</taxon>
        <taxon>Actinopterygii</taxon>
        <taxon>Neopterygii</taxon>
        <taxon>Teleostei</taxon>
        <taxon>Ostariophysi</taxon>
        <taxon>Cypriniformes</taxon>
        <taxon>Cyprinidae</taxon>
        <taxon>Labeoninae</taxon>
        <taxon>Labeonini</taxon>
        <taxon>Cirrhinus</taxon>
    </lineage>
</organism>
<name>A0AA88P7S9_9TELE</name>
<evidence type="ECO:0000313" key="2">
    <source>
        <dbReference type="Proteomes" id="UP001187343"/>
    </source>
</evidence>
<proteinExistence type="predicted"/>